<evidence type="ECO:0000256" key="3">
    <source>
        <dbReference type="ARBA" id="ARBA00022475"/>
    </source>
</evidence>
<evidence type="ECO:0000313" key="9">
    <source>
        <dbReference type="EMBL" id="KYD10343.1"/>
    </source>
</evidence>
<feature type="transmembrane region" description="Helical" evidence="7">
    <location>
        <begin position="187"/>
        <end position="210"/>
    </location>
</feature>
<dbReference type="PATRIC" id="fig|301148.3.peg.1556"/>
<dbReference type="GO" id="GO:0005886">
    <property type="term" value="C:plasma membrane"/>
    <property type="evidence" value="ECO:0007669"/>
    <property type="project" value="UniProtKB-SubCell"/>
</dbReference>
<keyword evidence="5 7" id="KW-1133">Transmembrane helix</keyword>
<evidence type="ECO:0000256" key="2">
    <source>
        <dbReference type="ARBA" id="ARBA00022448"/>
    </source>
</evidence>
<dbReference type="AlphaFoldDB" id="A0A150LDB6"/>
<dbReference type="EMBL" id="LQYT01000119">
    <property type="protein sequence ID" value="KYD10343.1"/>
    <property type="molecule type" value="Genomic_DNA"/>
</dbReference>
<keyword evidence="2 7" id="KW-0813">Transport</keyword>
<feature type="transmembrane region" description="Helical" evidence="7">
    <location>
        <begin position="49"/>
        <end position="67"/>
    </location>
</feature>
<evidence type="ECO:0000259" key="8">
    <source>
        <dbReference type="PROSITE" id="PS50928"/>
    </source>
</evidence>
<dbReference type="InterPro" id="IPR000515">
    <property type="entry name" value="MetI-like"/>
</dbReference>
<keyword evidence="6 7" id="KW-0472">Membrane</keyword>
<feature type="transmembrane region" description="Helical" evidence="7">
    <location>
        <begin position="216"/>
        <end position="234"/>
    </location>
</feature>
<name>A0A150LDB6_9BACI</name>
<dbReference type="PANTHER" id="PTHR30043">
    <property type="entry name" value="PHOSPHONATES TRANSPORT SYSTEM PERMEASE PROTEIN"/>
    <property type="match status" value="1"/>
</dbReference>
<dbReference type="GO" id="GO:0015416">
    <property type="term" value="F:ABC-type phosphonate transporter activity"/>
    <property type="evidence" value="ECO:0007669"/>
    <property type="project" value="InterPro"/>
</dbReference>
<dbReference type="STRING" id="301148.B4135_3518"/>
<dbReference type="PROSITE" id="PS50928">
    <property type="entry name" value="ABC_TM1"/>
    <property type="match status" value="1"/>
</dbReference>
<dbReference type="SUPFAM" id="SSF161098">
    <property type="entry name" value="MetI-like"/>
    <property type="match status" value="1"/>
</dbReference>
<evidence type="ECO:0000313" key="10">
    <source>
        <dbReference type="Proteomes" id="UP000075683"/>
    </source>
</evidence>
<accession>A0A150LDB6</accession>
<comment type="subcellular location">
    <subcellularLocation>
        <location evidence="1 7">Cell membrane</location>
        <topology evidence="1 7">Multi-pass membrane protein</topology>
    </subcellularLocation>
</comment>
<dbReference type="RefSeq" id="WP_020153312.1">
    <property type="nucleotide sequence ID" value="NZ_JBAIZG010000008.1"/>
</dbReference>
<organism evidence="9 10">
    <name type="scientific">Caldibacillus debilis</name>
    <dbReference type="NCBI Taxonomy" id="301148"/>
    <lineage>
        <taxon>Bacteria</taxon>
        <taxon>Bacillati</taxon>
        <taxon>Bacillota</taxon>
        <taxon>Bacilli</taxon>
        <taxon>Bacillales</taxon>
        <taxon>Bacillaceae</taxon>
        <taxon>Caldibacillus</taxon>
    </lineage>
</organism>
<sequence>MVKKQDQPVSGQVYAPPVYPMKTKTRITVLFVVMVGLLIYSSQRTEVTFSSLATGIPNMVQVFVKFFPPDFDIMDAVIKRLAETIQMAVIATTFAALLCVPLSLLAARNIMPNRWVYFTVRTFLNILRTIPDIVLAVIFVGLFGIGALSGILALIIFSLGILAKLISETIEAVDMKPIEAMRASGANSLQTICFGLVPQVLPQFFSFVLYVLEINIRASVVLGLVGAGGIGLLLDQQIKFYNYPQAMAIIIVIFAAVVIIEFISTKIREAIV</sequence>
<feature type="transmembrane region" description="Helical" evidence="7">
    <location>
        <begin position="27"/>
        <end position="43"/>
    </location>
</feature>
<dbReference type="InterPro" id="IPR035906">
    <property type="entry name" value="MetI-like_sf"/>
</dbReference>
<feature type="transmembrane region" description="Helical" evidence="7">
    <location>
        <begin position="246"/>
        <end position="264"/>
    </location>
</feature>
<gene>
    <name evidence="9" type="ORF">B4135_3518</name>
</gene>
<evidence type="ECO:0000256" key="6">
    <source>
        <dbReference type="ARBA" id="ARBA00023136"/>
    </source>
</evidence>
<reference evidence="9 10" key="1">
    <citation type="submission" date="2016-01" db="EMBL/GenBank/DDBJ databases">
        <title>Draft Genome Sequences of Seven Thermophilic Sporeformers Isolated from Foods.</title>
        <authorList>
            <person name="Berendsen E.M."/>
            <person name="Wells-Bennik M.H."/>
            <person name="Krawcyk A.O."/>
            <person name="De Jong A."/>
            <person name="Holsappel S."/>
            <person name="Eijlander R.T."/>
            <person name="Kuipers O.P."/>
        </authorList>
    </citation>
    <scope>NUCLEOTIDE SEQUENCE [LARGE SCALE GENOMIC DNA]</scope>
    <source>
        <strain evidence="9 10">B4135</strain>
    </source>
</reference>
<keyword evidence="3" id="KW-1003">Cell membrane</keyword>
<dbReference type="CDD" id="cd06261">
    <property type="entry name" value="TM_PBP2"/>
    <property type="match status" value="1"/>
</dbReference>
<evidence type="ECO:0000256" key="5">
    <source>
        <dbReference type="ARBA" id="ARBA00022989"/>
    </source>
</evidence>
<feature type="transmembrane region" description="Helical" evidence="7">
    <location>
        <begin position="88"/>
        <end position="107"/>
    </location>
</feature>
<evidence type="ECO:0000256" key="7">
    <source>
        <dbReference type="RuleBase" id="RU363032"/>
    </source>
</evidence>
<comment type="similarity">
    <text evidence="7">Belongs to the binding-protein-dependent transport system permease family.</text>
</comment>
<evidence type="ECO:0000256" key="4">
    <source>
        <dbReference type="ARBA" id="ARBA00022692"/>
    </source>
</evidence>
<protein>
    <recommendedName>
        <fullName evidence="8">ABC transmembrane type-1 domain-containing protein</fullName>
    </recommendedName>
</protein>
<keyword evidence="4 7" id="KW-0812">Transmembrane</keyword>
<dbReference type="Gene3D" id="1.10.3720.10">
    <property type="entry name" value="MetI-like"/>
    <property type="match status" value="1"/>
</dbReference>
<dbReference type="Proteomes" id="UP000075683">
    <property type="component" value="Unassembled WGS sequence"/>
</dbReference>
<feature type="transmembrane region" description="Helical" evidence="7">
    <location>
        <begin position="133"/>
        <end position="166"/>
    </location>
</feature>
<dbReference type="InterPro" id="IPR005769">
    <property type="entry name" value="PhnE/PtxC"/>
</dbReference>
<dbReference type="Pfam" id="PF00528">
    <property type="entry name" value="BPD_transp_1"/>
    <property type="match status" value="1"/>
</dbReference>
<evidence type="ECO:0000256" key="1">
    <source>
        <dbReference type="ARBA" id="ARBA00004651"/>
    </source>
</evidence>
<dbReference type="PANTHER" id="PTHR30043:SF1">
    <property type="entry name" value="ABC TRANSPORT SYSTEM PERMEASE PROTEIN P69"/>
    <property type="match status" value="1"/>
</dbReference>
<proteinExistence type="inferred from homology"/>
<comment type="caution">
    <text evidence="9">The sequence shown here is derived from an EMBL/GenBank/DDBJ whole genome shotgun (WGS) entry which is preliminary data.</text>
</comment>
<feature type="domain" description="ABC transmembrane type-1" evidence="8">
    <location>
        <begin position="81"/>
        <end position="264"/>
    </location>
</feature>
<dbReference type="NCBIfam" id="TIGR01097">
    <property type="entry name" value="PhnE"/>
    <property type="match status" value="1"/>
</dbReference>